<keyword evidence="3" id="KW-1185">Reference proteome</keyword>
<sequence>MILSSLREVNEKDVNHCIRTTFLENILYPASFFDFYVCECSDGSSCFNCGVDDRKEYHSHNMHCDKNRTCQSCKKKINTHPTHVYGWSGFYQRRYNQEPDNENLLRLKLVLLNLYVFLTMIFLAPVNLLKWILLLVNAVSSGVLDFALNNAQFSHYINNHYNQRSYRNYDHGIYNNRAHYSSYPNYTYCGLNNHRYDEYCQKCFVLLSVKSFESHEWGSMNVFNKLWTLFAHITWTACGDVVYCMTSNGVTVGMYFLMLLIKSIVVVILSNLLSSYGLSFVLSVLVSLTLTSLVVVNYNYNLAVYGILLSITPISRIPVLIAILTSFMSDYFYSALNTFLQIHILNSCCEPYSVTYRPRYSDENFYTYSVTNRATVVNFVNTYNLLFKIITIPFAFAFHVFGGCLNILLVFLTGMYLKLELFDLIGRFEDHLFNTKPNNFHLFYAYVVESCTSFLHSVFSNTKCAVKYFFATLFIQSNIVLVRMYLRVREVISRETYIFVTKTLFLVDKTFKTLYRTVNVAFRNKKVKTR</sequence>
<dbReference type="Proteomes" id="UP000594342">
    <property type="component" value="Unassembled WGS sequence"/>
</dbReference>
<feature type="transmembrane region" description="Helical" evidence="1">
    <location>
        <begin position="394"/>
        <end position="419"/>
    </location>
</feature>
<accession>A0A5K0UB26</accession>
<evidence type="ECO:0000313" key="3">
    <source>
        <dbReference type="Proteomes" id="UP000594342"/>
    </source>
</evidence>
<keyword evidence="1" id="KW-1133">Transmembrane helix</keyword>
<proteinExistence type="predicted"/>
<feature type="transmembrane region" description="Helical" evidence="1">
    <location>
        <begin position="276"/>
        <end position="296"/>
    </location>
</feature>
<evidence type="ECO:0000256" key="1">
    <source>
        <dbReference type="SAM" id="Phobius"/>
    </source>
</evidence>
<feature type="transmembrane region" description="Helical" evidence="1">
    <location>
        <begin position="303"/>
        <end position="328"/>
    </location>
</feature>
<organism evidence="2 3">
    <name type="scientific">Yasminevirus sp. GU-2018</name>
    <dbReference type="NCBI Taxonomy" id="2420051"/>
    <lineage>
        <taxon>Viruses</taxon>
        <taxon>Varidnaviria</taxon>
        <taxon>Bamfordvirae</taxon>
        <taxon>Nucleocytoviricota</taxon>
        <taxon>Megaviricetes</taxon>
        <taxon>Imitervirales</taxon>
        <taxon>Mimiviridae</taxon>
        <taxon>Klosneuvirinae</taxon>
        <taxon>Yasminevirus</taxon>
        <taxon>Yasminevirus saudimassiliense</taxon>
    </lineage>
</organism>
<keyword evidence="1" id="KW-0472">Membrane</keyword>
<gene>
    <name evidence="2" type="ORF">YASMINEVIRUS_1314</name>
</gene>
<name>A0A5K0UB26_9VIRU</name>
<keyword evidence="1" id="KW-0812">Transmembrane</keyword>
<feature type="transmembrane region" description="Helical" evidence="1">
    <location>
        <begin position="114"/>
        <end position="136"/>
    </location>
</feature>
<evidence type="ECO:0000313" key="2">
    <source>
        <dbReference type="EMBL" id="VBB18782.1"/>
    </source>
</evidence>
<protein>
    <submittedName>
        <fullName evidence="2">Uncharacterized protein</fullName>
    </submittedName>
</protein>
<dbReference type="EMBL" id="UPSH01000001">
    <property type="protein sequence ID" value="VBB18782.1"/>
    <property type="molecule type" value="Genomic_DNA"/>
</dbReference>
<comment type="caution">
    <text evidence="2">The sequence shown here is derived from an EMBL/GenBank/DDBJ whole genome shotgun (WGS) entry which is preliminary data.</text>
</comment>
<reference evidence="2 3" key="1">
    <citation type="submission" date="2018-10" db="EMBL/GenBank/DDBJ databases">
        <authorList>
            <consortium name="IHU Genomes"/>
        </authorList>
    </citation>
    <scope>NUCLEOTIDE SEQUENCE [LARGE SCALE GENOMIC DNA]</scope>
    <source>
        <strain evidence="2 3">A1</strain>
    </source>
</reference>
<feature type="transmembrane region" description="Helical" evidence="1">
    <location>
        <begin position="252"/>
        <end position="270"/>
    </location>
</feature>